<feature type="transmembrane region" description="Helical" evidence="1">
    <location>
        <begin position="90"/>
        <end position="113"/>
    </location>
</feature>
<dbReference type="PANTHER" id="PTHR37309">
    <property type="entry name" value="SLR0284 PROTEIN"/>
    <property type="match status" value="1"/>
</dbReference>
<sequence>MGCLVYLLVNTVVLMTVAGFFGEYFHLSGIGAAIVASLILSIINTFIRPLLVILTLPITFITLGIFLFIINAGLLMLTAAIMGEAFVISSFWMALLAAIIIAILNALINSFVVDPLRKK</sequence>
<keyword evidence="3" id="KW-1185">Reference proteome</keyword>
<feature type="transmembrane region" description="Helical" evidence="1">
    <location>
        <begin position="24"/>
        <end position="43"/>
    </location>
</feature>
<organism evidence="2 3">
    <name type="scientific">Thalassorhabdus alkalitolerans</name>
    <dbReference type="NCBI Taxonomy" id="2282697"/>
    <lineage>
        <taxon>Bacteria</taxon>
        <taxon>Bacillati</taxon>
        <taxon>Bacillota</taxon>
        <taxon>Bacilli</taxon>
        <taxon>Bacillales</taxon>
        <taxon>Bacillaceae</taxon>
        <taxon>Thalassorhabdus</taxon>
    </lineage>
</organism>
<evidence type="ECO:0000313" key="2">
    <source>
        <dbReference type="EMBL" id="MFC5711296.1"/>
    </source>
</evidence>
<protein>
    <submittedName>
        <fullName evidence="2">Phage holin family protein</fullName>
    </submittedName>
</protein>
<dbReference type="InterPro" id="IPR007165">
    <property type="entry name" value="Phage_holin_4_2"/>
</dbReference>
<dbReference type="PANTHER" id="PTHR37309:SF1">
    <property type="entry name" value="SLR0284 PROTEIN"/>
    <property type="match status" value="1"/>
</dbReference>
<dbReference type="Pfam" id="PF04020">
    <property type="entry name" value="Phage_holin_4_2"/>
    <property type="match status" value="1"/>
</dbReference>
<feature type="transmembrane region" description="Helical" evidence="1">
    <location>
        <begin position="50"/>
        <end position="70"/>
    </location>
</feature>
<proteinExistence type="predicted"/>
<dbReference type="EMBL" id="JBHSOZ010000002">
    <property type="protein sequence ID" value="MFC5711296.1"/>
    <property type="molecule type" value="Genomic_DNA"/>
</dbReference>
<accession>A0ABW0YHY9</accession>
<comment type="caution">
    <text evidence="2">The sequence shown here is derived from an EMBL/GenBank/DDBJ whole genome shotgun (WGS) entry which is preliminary data.</text>
</comment>
<name>A0ABW0YHY9_9BACI</name>
<reference evidence="3" key="1">
    <citation type="journal article" date="2019" name="Int. J. Syst. Evol. Microbiol.">
        <title>The Global Catalogue of Microorganisms (GCM) 10K type strain sequencing project: providing services to taxonomists for standard genome sequencing and annotation.</title>
        <authorList>
            <consortium name="The Broad Institute Genomics Platform"/>
            <consortium name="The Broad Institute Genome Sequencing Center for Infectious Disease"/>
            <person name="Wu L."/>
            <person name="Ma J."/>
        </authorList>
    </citation>
    <scope>NUCLEOTIDE SEQUENCE [LARGE SCALE GENOMIC DNA]</scope>
    <source>
        <strain evidence="3">CECT 7184</strain>
    </source>
</reference>
<evidence type="ECO:0000256" key="1">
    <source>
        <dbReference type="SAM" id="Phobius"/>
    </source>
</evidence>
<keyword evidence="1" id="KW-0812">Transmembrane</keyword>
<dbReference type="Proteomes" id="UP001596142">
    <property type="component" value="Unassembled WGS sequence"/>
</dbReference>
<keyword evidence="1" id="KW-1133">Transmembrane helix</keyword>
<dbReference type="RefSeq" id="WP_054636825.1">
    <property type="nucleotide sequence ID" value="NZ_JBHSOZ010000002.1"/>
</dbReference>
<evidence type="ECO:0000313" key="3">
    <source>
        <dbReference type="Proteomes" id="UP001596142"/>
    </source>
</evidence>
<keyword evidence="1" id="KW-0472">Membrane</keyword>
<gene>
    <name evidence="2" type="ORF">ACFPU1_00725</name>
</gene>